<keyword evidence="3 9" id="KW-0238">DNA-binding</keyword>
<dbReference type="OrthoDB" id="9796655at2"/>
<dbReference type="Proteomes" id="UP000078090">
    <property type="component" value="Unassembled WGS sequence"/>
</dbReference>
<dbReference type="Pfam" id="PF00196">
    <property type="entry name" value="GerE"/>
    <property type="match status" value="1"/>
</dbReference>
<evidence type="ECO:0000313" key="11">
    <source>
        <dbReference type="Proteomes" id="UP000078090"/>
    </source>
</evidence>
<dbReference type="SUPFAM" id="SSF52172">
    <property type="entry name" value="CheY-like"/>
    <property type="match status" value="1"/>
</dbReference>
<dbReference type="PROSITE" id="PS50043">
    <property type="entry name" value="HTH_LUXR_2"/>
    <property type="match status" value="1"/>
</dbReference>
<dbReference type="SMART" id="SM00421">
    <property type="entry name" value="HTH_LUXR"/>
    <property type="match status" value="1"/>
</dbReference>
<comment type="caution">
    <text evidence="9">The sequence shown here is derived from an EMBL/GenBank/DDBJ whole genome shotgun (WGS) entry which is preliminary data.</text>
</comment>
<dbReference type="GO" id="GO:0003677">
    <property type="term" value="F:DNA binding"/>
    <property type="evidence" value="ECO:0007669"/>
    <property type="project" value="UniProtKB-KW"/>
</dbReference>
<dbReference type="PROSITE" id="PS50110">
    <property type="entry name" value="RESPONSE_REGULATORY"/>
    <property type="match status" value="1"/>
</dbReference>
<sequence length="210" mass="23514">MIRLIIADDHAIVRGGLKQLFALSADITVAGEAENSQQLLSFLDENSVDLVLLDLTMPDLGGVEMIHRIRSQYPALPILILSMHNELQIVSRALKTGANGYLTKDNDPETLLIAIRRVAGGGRFIDPKLAEKMVFEFEGSEPSKPHEKLSEREFQILQLLAKGQSLNDIGRDLSISNKTVSTYKARLFEKLQISNNAELIRYYDAHRLNM</sequence>
<proteinExistence type="predicted"/>
<evidence type="ECO:0000259" key="7">
    <source>
        <dbReference type="PROSITE" id="PS50110"/>
    </source>
</evidence>
<dbReference type="Proteomes" id="UP000077763">
    <property type="component" value="Unassembled WGS sequence"/>
</dbReference>
<evidence type="ECO:0000256" key="1">
    <source>
        <dbReference type="ARBA" id="ARBA00022553"/>
    </source>
</evidence>
<evidence type="ECO:0000256" key="3">
    <source>
        <dbReference type="ARBA" id="ARBA00023125"/>
    </source>
</evidence>
<evidence type="ECO:0000259" key="6">
    <source>
        <dbReference type="PROSITE" id="PS50043"/>
    </source>
</evidence>
<feature type="domain" description="Response regulatory" evidence="7">
    <location>
        <begin position="3"/>
        <end position="119"/>
    </location>
</feature>
<dbReference type="GO" id="GO:0006355">
    <property type="term" value="P:regulation of DNA-templated transcription"/>
    <property type="evidence" value="ECO:0007669"/>
    <property type="project" value="InterPro"/>
</dbReference>
<dbReference type="CDD" id="cd17535">
    <property type="entry name" value="REC_NarL-like"/>
    <property type="match status" value="1"/>
</dbReference>
<dbReference type="GO" id="GO:0000160">
    <property type="term" value="P:phosphorelay signal transduction system"/>
    <property type="evidence" value="ECO:0007669"/>
    <property type="project" value="InterPro"/>
</dbReference>
<dbReference type="SUPFAM" id="SSF46894">
    <property type="entry name" value="C-terminal effector domain of the bipartite response regulators"/>
    <property type="match status" value="1"/>
</dbReference>
<dbReference type="InterPro" id="IPR001789">
    <property type="entry name" value="Sig_transdc_resp-reg_receiver"/>
</dbReference>
<reference evidence="10 11" key="1">
    <citation type="submission" date="2016-03" db="EMBL/GenBank/DDBJ databases">
        <authorList>
            <person name="Ploux O."/>
        </authorList>
    </citation>
    <scope>NUCLEOTIDE SEQUENCE [LARGE SCALE GENOMIC DNA]</scope>
    <source>
        <strain evidence="8 11">R-45363</strain>
        <strain evidence="9 10">R-45371</strain>
    </source>
</reference>
<feature type="domain" description="HTH luxR-type" evidence="6">
    <location>
        <begin position="142"/>
        <end position="207"/>
    </location>
</feature>
<dbReference type="InterPro" id="IPR058245">
    <property type="entry name" value="NreC/VraR/RcsB-like_REC"/>
</dbReference>
<name>A0A177M960_METMH</name>
<evidence type="ECO:0000313" key="8">
    <source>
        <dbReference type="EMBL" id="OAH97761.1"/>
    </source>
</evidence>
<dbReference type="InterPro" id="IPR000792">
    <property type="entry name" value="Tscrpt_reg_LuxR_C"/>
</dbReference>
<dbReference type="EMBL" id="LUUG01000116">
    <property type="protein sequence ID" value="OAH97761.1"/>
    <property type="molecule type" value="Genomic_DNA"/>
</dbReference>
<accession>A0A177M960</accession>
<dbReference type="PANTHER" id="PTHR43214">
    <property type="entry name" value="TWO-COMPONENT RESPONSE REGULATOR"/>
    <property type="match status" value="1"/>
</dbReference>
<dbReference type="InterPro" id="IPR039420">
    <property type="entry name" value="WalR-like"/>
</dbReference>
<dbReference type="PRINTS" id="PR00038">
    <property type="entry name" value="HTHLUXR"/>
</dbReference>
<keyword evidence="2" id="KW-0805">Transcription regulation</keyword>
<evidence type="ECO:0000313" key="10">
    <source>
        <dbReference type="Proteomes" id="UP000077763"/>
    </source>
</evidence>
<evidence type="ECO:0000256" key="5">
    <source>
        <dbReference type="PROSITE-ProRule" id="PRU00169"/>
    </source>
</evidence>
<keyword evidence="1 5" id="KW-0597">Phosphoprotein</keyword>
<dbReference type="EMBL" id="LUUH01000062">
    <property type="protein sequence ID" value="OAI02268.1"/>
    <property type="molecule type" value="Genomic_DNA"/>
</dbReference>
<evidence type="ECO:0000256" key="2">
    <source>
        <dbReference type="ARBA" id="ARBA00023015"/>
    </source>
</evidence>
<dbReference type="SMART" id="SM00448">
    <property type="entry name" value="REC"/>
    <property type="match status" value="1"/>
</dbReference>
<keyword evidence="4" id="KW-0804">Transcription</keyword>
<dbReference type="RefSeq" id="WP_064010388.1">
    <property type="nucleotide sequence ID" value="NZ_LUUG01000116.1"/>
</dbReference>
<dbReference type="InterPro" id="IPR011006">
    <property type="entry name" value="CheY-like_superfamily"/>
</dbReference>
<evidence type="ECO:0000256" key="4">
    <source>
        <dbReference type="ARBA" id="ARBA00023163"/>
    </source>
</evidence>
<feature type="modified residue" description="4-aspartylphosphate" evidence="5">
    <location>
        <position position="54"/>
    </location>
</feature>
<evidence type="ECO:0000313" key="9">
    <source>
        <dbReference type="EMBL" id="OAI02268.1"/>
    </source>
</evidence>
<dbReference type="Pfam" id="PF00072">
    <property type="entry name" value="Response_reg"/>
    <property type="match status" value="1"/>
</dbReference>
<dbReference type="AlphaFoldDB" id="A0A177M960"/>
<organism evidence="9 10">
    <name type="scientific">Methylomonas methanica</name>
    <dbReference type="NCBI Taxonomy" id="421"/>
    <lineage>
        <taxon>Bacteria</taxon>
        <taxon>Pseudomonadati</taxon>
        <taxon>Pseudomonadota</taxon>
        <taxon>Gammaproteobacteria</taxon>
        <taxon>Methylococcales</taxon>
        <taxon>Methylococcaceae</taxon>
        <taxon>Methylomonas</taxon>
    </lineage>
</organism>
<dbReference type="CDD" id="cd06170">
    <property type="entry name" value="LuxR_C_like"/>
    <property type="match status" value="1"/>
</dbReference>
<dbReference type="InterPro" id="IPR016032">
    <property type="entry name" value="Sig_transdc_resp-reg_C-effctor"/>
</dbReference>
<dbReference type="PANTHER" id="PTHR43214:SF41">
    <property type="entry name" value="NITRATE_NITRITE RESPONSE REGULATOR PROTEIN NARP"/>
    <property type="match status" value="1"/>
</dbReference>
<dbReference type="Gene3D" id="3.40.50.2300">
    <property type="match status" value="1"/>
</dbReference>
<gene>
    <name evidence="8" type="ORF">A1332_21320</name>
    <name evidence="9" type="ORF">A1353_15840</name>
</gene>
<protein>
    <submittedName>
        <fullName evidence="9">DNA-binding response regulator</fullName>
    </submittedName>
</protein>